<feature type="region of interest" description="Disordered" evidence="1">
    <location>
        <begin position="64"/>
        <end position="114"/>
    </location>
</feature>
<feature type="compositionally biased region" description="Polar residues" evidence="1">
    <location>
        <begin position="98"/>
        <end position="107"/>
    </location>
</feature>
<evidence type="ECO:0000313" key="4">
    <source>
        <dbReference type="EMBL" id="MFC4701928.1"/>
    </source>
</evidence>
<keyword evidence="2" id="KW-1133">Transmembrane helix</keyword>
<evidence type="ECO:0000256" key="1">
    <source>
        <dbReference type="SAM" id="MobiDB-lite"/>
    </source>
</evidence>
<organism evidence="4 5">
    <name type="scientific">Glaciecola siphonariae</name>
    <dbReference type="NCBI Taxonomy" id="521012"/>
    <lineage>
        <taxon>Bacteria</taxon>
        <taxon>Pseudomonadati</taxon>
        <taxon>Pseudomonadota</taxon>
        <taxon>Gammaproteobacteria</taxon>
        <taxon>Alteromonadales</taxon>
        <taxon>Alteromonadaceae</taxon>
        <taxon>Glaciecola</taxon>
    </lineage>
</organism>
<keyword evidence="2" id="KW-0472">Membrane</keyword>
<feature type="domain" description="Type II secretion system protein GspB C-terminal" evidence="3">
    <location>
        <begin position="392"/>
        <end position="450"/>
    </location>
</feature>
<sequence length="454" mass="49577">MLKQVATEALKPGMMITQVIEQRGPVKIRRVGMVRSEAMIKGLKEMGVMLVEVDEAQSLEIEGFETDNSGPDNSLPDKTTQSAAPAKPDAVVEHRQASAGQSATQRLMAQDKKSATVDRQLSQQFHRSLFMPAIDDMPSKWRLFVRPYGLLVTISFVGFCLGFALMNIPQWLSSVEPSNIVNMRQSAQHKLEDFTEEGVAQQLPQTNSPEVQASQSDDQSSSQQASQNQQVAGEQAAIAQQSEPFEEAVNASDDAPTSSAEPDLAPKSYQSINGVVLNEGETVLGYGADDTLNIASNTASMTTNDEPQSPSSDSTEEVLSPELLRRVNQVAAQLEAQQQSQGDIIPPPASYDANDLIALERAPAPAQFDLRTQRKDTPRIDQLPAGILVDMPSMSFSAHMYASDPQDRWVRVNGLRLSEGDFIEDGLAIVEIQPEKILLAFKGETFSMNALSDW</sequence>
<dbReference type="EMBL" id="JBHSGU010000029">
    <property type="protein sequence ID" value="MFC4701928.1"/>
    <property type="molecule type" value="Genomic_DNA"/>
</dbReference>
<protein>
    <submittedName>
        <fullName evidence="4">General secretion pathway protein GspB</fullName>
    </submittedName>
</protein>
<evidence type="ECO:0000256" key="2">
    <source>
        <dbReference type="SAM" id="Phobius"/>
    </source>
</evidence>
<dbReference type="InterPro" id="IPR032389">
    <property type="entry name" value="GspB_C"/>
</dbReference>
<accession>A0ABV9M2L4</accession>
<dbReference type="Pfam" id="PF16537">
    <property type="entry name" value="T2SSB"/>
    <property type="match status" value="1"/>
</dbReference>
<comment type="caution">
    <text evidence="4">The sequence shown here is derived from an EMBL/GenBank/DDBJ whole genome shotgun (WGS) entry which is preliminary data.</text>
</comment>
<keyword evidence="5" id="KW-1185">Reference proteome</keyword>
<feature type="transmembrane region" description="Helical" evidence="2">
    <location>
        <begin position="148"/>
        <end position="172"/>
    </location>
</feature>
<feature type="compositionally biased region" description="Polar residues" evidence="1">
    <location>
        <begin position="202"/>
        <end position="211"/>
    </location>
</feature>
<evidence type="ECO:0000259" key="3">
    <source>
        <dbReference type="Pfam" id="PF16537"/>
    </source>
</evidence>
<feature type="compositionally biased region" description="Polar residues" evidence="1">
    <location>
        <begin position="300"/>
        <end position="313"/>
    </location>
</feature>
<feature type="compositionally biased region" description="Low complexity" evidence="1">
    <location>
        <begin position="212"/>
        <end position="230"/>
    </location>
</feature>
<keyword evidence="2" id="KW-0812">Transmembrane</keyword>
<dbReference type="RefSeq" id="WP_382410863.1">
    <property type="nucleotide sequence ID" value="NZ_JBHSGU010000029.1"/>
</dbReference>
<feature type="region of interest" description="Disordered" evidence="1">
    <location>
        <begin position="300"/>
        <end position="319"/>
    </location>
</feature>
<dbReference type="Proteomes" id="UP001595897">
    <property type="component" value="Unassembled WGS sequence"/>
</dbReference>
<name>A0ABV9M2L4_9ALTE</name>
<feature type="compositionally biased region" description="Polar residues" evidence="1">
    <location>
        <begin position="66"/>
        <end position="83"/>
    </location>
</feature>
<reference evidence="5" key="1">
    <citation type="journal article" date="2019" name="Int. J. Syst. Evol. Microbiol.">
        <title>The Global Catalogue of Microorganisms (GCM) 10K type strain sequencing project: providing services to taxonomists for standard genome sequencing and annotation.</title>
        <authorList>
            <consortium name="The Broad Institute Genomics Platform"/>
            <consortium name="The Broad Institute Genome Sequencing Center for Infectious Disease"/>
            <person name="Wu L."/>
            <person name="Ma J."/>
        </authorList>
    </citation>
    <scope>NUCLEOTIDE SEQUENCE [LARGE SCALE GENOMIC DNA]</scope>
    <source>
        <strain evidence="5">KACC 12507</strain>
    </source>
</reference>
<proteinExistence type="predicted"/>
<feature type="region of interest" description="Disordered" evidence="1">
    <location>
        <begin position="196"/>
        <end position="266"/>
    </location>
</feature>
<gene>
    <name evidence="4" type="ORF">ACFO4O_17415</name>
</gene>
<evidence type="ECO:0000313" key="5">
    <source>
        <dbReference type="Proteomes" id="UP001595897"/>
    </source>
</evidence>